<protein>
    <submittedName>
        <fullName evidence="8">Uncharacterized protein</fullName>
    </submittedName>
</protein>
<evidence type="ECO:0000256" key="1">
    <source>
        <dbReference type="ARBA" id="ARBA00004609"/>
    </source>
</evidence>
<dbReference type="InterPro" id="IPR044788">
    <property type="entry name" value="X8_dom_prot"/>
</dbReference>
<dbReference type="GO" id="GO:0005886">
    <property type="term" value="C:plasma membrane"/>
    <property type="evidence" value="ECO:0007669"/>
    <property type="project" value="UniProtKB-SubCell"/>
</dbReference>
<dbReference type="GO" id="GO:0098552">
    <property type="term" value="C:side of membrane"/>
    <property type="evidence" value="ECO:0007669"/>
    <property type="project" value="UniProtKB-KW"/>
</dbReference>
<dbReference type="FunFam" id="1.20.58.1040:FF:000001">
    <property type="entry name" value="Glucan endo-1,3-beta-glucosidase 4"/>
    <property type="match status" value="1"/>
</dbReference>
<name>M8BI55_AEGTA</name>
<evidence type="ECO:0000313" key="8">
    <source>
        <dbReference type="EnsemblPlants" id="EMT06423"/>
    </source>
</evidence>
<dbReference type="InterPro" id="IPR012946">
    <property type="entry name" value="X8"/>
</dbReference>
<dbReference type="PANTHER" id="PTHR31044:SF127">
    <property type="entry name" value="X8 DOMAIN-CONTAINING PROTEIN"/>
    <property type="match status" value="1"/>
</dbReference>
<evidence type="ECO:0000256" key="2">
    <source>
        <dbReference type="ARBA" id="ARBA00022475"/>
    </source>
</evidence>
<keyword evidence="3" id="KW-0449">Lipoprotein</keyword>
<evidence type="ECO:0000256" key="7">
    <source>
        <dbReference type="ARBA" id="ARBA00023180"/>
    </source>
</evidence>
<comment type="subcellular location">
    <subcellularLocation>
        <location evidence="1">Cell membrane</location>
        <topology evidence="1">Lipid-anchor</topology>
        <topology evidence="1">GPI-anchor</topology>
    </subcellularLocation>
</comment>
<dbReference type="GO" id="GO:0009506">
    <property type="term" value="C:plasmodesma"/>
    <property type="evidence" value="ECO:0007669"/>
    <property type="project" value="UniProtKB-ARBA"/>
</dbReference>
<proteinExistence type="predicted"/>
<evidence type="ECO:0000256" key="3">
    <source>
        <dbReference type="ARBA" id="ARBA00022622"/>
    </source>
</evidence>
<dbReference type="PANTHER" id="PTHR31044">
    <property type="entry name" value="BETA-1,3 GLUCANASE"/>
    <property type="match status" value="1"/>
</dbReference>
<dbReference type="AlphaFoldDB" id="M8BI55"/>
<keyword evidence="7" id="KW-0325">Glycoprotein</keyword>
<evidence type="ECO:0000256" key="5">
    <source>
        <dbReference type="ARBA" id="ARBA00023136"/>
    </source>
</evidence>
<dbReference type="Gene3D" id="1.20.58.1040">
    <property type="match status" value="1"/>
</dbReference>
<dbReference type="SMART" id="SM00768">
    <property type="entry name" value="X8"/>
    <property type="match status" value="1"/>
</dbReference>
<keyword evidence="4" id="KW-0732">Signal</keyword>
<evidence type="ECO:0000256" key="4">
    <source>
        <dbReference type="ARBA" id="ARBA00022729"/>
    </source>
</evidence>
<keyword evidence="2" id="KW-1003">Cell membrane</keyword>
<dbReference type="Pfam" id="PF07983">
    <property type="entry name" value="X8"/>
    <property type="match status" value="1"/>
</dbReference>
<dbReference type="EnsemblPlants" id="EMT06423">
    <property type="protein sequence ID" value="EMT06423"/>
    <property type="gene ID" value="F775_42833"/>
</dbReference>
<reference evidence="8" key="1">
    <citation type="submission" date="2015-06" db="UniProtKB">
        <authorList>
            <consortium name="EnsemblPlants"/>
        </authorList>
    </citation>
    <scope>IDENTIFICATION</scope>
</reference>
<keyword evidence="6" id="KW-1015">Disulfide bond</keyword>
<sequence>MAAVDLCRRARFFVGFVSYLGTEGSAEYFAAQCGLYATAVSSVGALARKSEEQEFDCSWHQTGDSVAHQGVRGGGSHKSTRRSDSARRMLTRRLQQGCSSVVLLVFLLVANASGIFSEQEQVEESSKRRSLATGMFCVAKQGADPTALQTGLNYACGPGHADCGPIQPGGKCYKANDLPGLASYAYNDYYQRNAASGASCNFSGTAMTTQNDPSSGQCVFAGSSMAGGSNGTTPAASAPTSLFPPSTFTPGFGGGPTSSLTPLGDDADSVMAGARRALCVLLLLLPLFFF</sequence>
<organism evidence="8">
    <name type="scientific">Aegilops tauschii</name>
    <name type="common">Tausch's goatgrass</name>
    <name type="synonym">Aegilops squarrosa</name>
    <dbReference type="NCBI Taxonomy" id="37682"/>
    <lineage>
        <taxon>Eukaryota</taxon>
        <taxon>Viridiplantae</taxon>
        <taxon>Streptophyta</taxon>
        <taxon>Embryophyta</taxon>
        <taxon>Tracheophyta</taxon>
        <taxon>Spermatophyta</taxon>
        <taxon>Magnoliopsida</taxon>
        <taxon>Liliopsida</taxon>
        <taxon>Poales</taxon>
        <taxon>Poaceae</taxon>
        <taxon>BOP clade</taxon>
        <taxon>Pooideae</taxon>
        <taxon>Triticodae</taxon>
        <taxon>Triticeae</taxon>
        <taxon>Triticinae</taxon>
        <taxon>Aegilops</taxon>
    </lineage>
</organism>
<accession>M8BI55</accession>
<keyword evidence="5" id="KW-0472">Membrane</keyword>
<evidence type="ECO:0000256" key="6">
    <source>
        <dbReference type="ARBA" id="ARBA00023157"/>
    </source>
</evidence>
<keyword evidence="3" id="KW-0336">GPI-anchor</keyword>